<proteinExistence type="inferred from homology"/>
<dbReference type="InterPro" id="IPR050406">
    <property type="entry name" value="FGGY_Carb_Kinase"/>
</dbReference>
<name>A0AAW9HKF5_9ACTO</name>
<dbReference type="SUPFAM" id="SSF53067">
    <property type="entry name" value="Actin-like ATPase domain"/>
    <property type="match status" value="2"/>
</dbReference>
<dbReference type="EMBL" id="JAWNFV010000010">
    <property type="protein sequence ID" value="MDY5140780.1"/>
    <property type="molecule type" value="Genomic_DNA"/>
</dbReference>
<dbReference type="PANTHER" id="PTHR43095:SF5">
    <property type="entry name" value="XYLULOSE KINASE"/>
    <property type="match status" value="1"/>
</dbReference>
<dbReference type="PANTHER" id="PTHR43095">
    <property type="entry name" value="SUGAR KINASE"/>
    <property type="match status" value="1"/>
</dbReference>
<comment type="caution">
    <text evidence="7">The sequence shown here is derived from an EMBL/GenBank/DDBJ whole genome shotgun (WGS) entry which is preliminary data.</text>
</comment>
<dbReference type="AlphaFoldDB" id="A0AAW9HKF5"/>
<feature type="domain" description="Carbohydrate kinase FGGY N-terminal" evidence="5">
    <location>
        <begin position="17"/>
        <end position="186"/>
    </location>
</feature>
<keyword evidence="4 7" id="KW-0418">Kinase</keyword>
<dbReference type="Pfam" id="PF02782">
    <property type="entry name" value="FGGY_C"/>
    <property type="match status" value="1"/>
</dbReference>
<keyword evidence="3" id="KW-0808">Transferase</keyword>
<feature type="domain" description="Carbohydrate kinase FGGY C-terminal" evidence="6">
    <location>
        <begin position="285"/>
        <end position="484"/>
    </location>
</feature>
<dbReference type="Gene3D" id="3.30.420.40">
    <property type="match status" value="2"/>
</dbReference>
<evidence type="ECO:0000259" key="5">
    <source>
        <dbReference type="Pfam" id="PF00370"/>
    </source>
</evidence>
<dbReference type="GO" id="GO:0042732">
    <property type="term" value="P:D-xylose metabolic process"/>
    <property type="evidence" value="ECO:0007669"/>
    <property type="project" value="UniProtKB-KW"/>
</dbReference>
<evidence type="ECO:0000313" key="8">
    <source>
        <dbReference type="Proteomes" id="UP001288320"/>
    </source>
</evidence>
<keyword evidence="2" id="KW-0859">Xylose metabolism</keyword>
<accession>A0AAW9HKF5</accession>
<dbReference type="GO" id="GO:0016301">
    <property type="term" value="F:kinase activity"/>
    <property type="evidence" value="ECO:0007669"/>
    <property type="project" value="UniProtKB-KW"/>
</dbReference>
<evidence type="ECO:0000256" key="4">
    <source>
        <dbReference type="ARBA" id="ARBA00022777"/>
    </source>
</evidence>
<evidence type="ECO:0000256" key="3">
    <source>
        <dbReference type="ARBA" id="ARBA00022679"/>
    </source>
</evidence>
<dbReference type="Pfam" id="PF00370">
    <property type="entry name" value="FGGY_N"/>
    <property type="match status" value="1"/>
</dbReference>
<keyword evidence="2" id="KW-0119">Carbohydrate metabolism</keyword>
<dbReference type="InterPro" id="IPR018485">
    <property type="entry name" value="FGGY_C"/>
</dbReference>
<evidence type="ECO:0000259" key="6">
    <source>
        <dbReference type="Pfam" id="PF02782"/>
    </source>
</evidence>
<dbReference type="InterPro" id="IPR043129">
    <property type="entry name" value="ATPase_NBD"/>
</dbReference>
<comment type="similarity">
    <text evidence="1">Belongs to the FGGY kinase family.</text>
</comment>
<evidence type="ECO:0000256" key="2">
    <source>
        <dbReference type="ARBA" id="ARBA00022629"/>
    </source>
</evidence>
<reference evidence="7" key="1">
    <citation type="submission" date="2023-10" db="EMBL/GenBank/DDBJ databases">
        <title>Whole Genome based description of the genera Actinobaculum and Actinotignum reveals a complex phylogenetic relationship within the species included in the genus Actinotignum.</title>
        <authorList>
            <person name="Jensen C.S."/>
            <person name="Dargis R."/>
            <person name="Kemp M."/>
            <person name="Christensen J.J."/>
        </authorList>
    </citation>
    <scope>NUCLEOTIDE SEQUENCE</scope>
    <source>
        <strain evidence="7">SLA_B245</strain>
    </source>
</reference>
<evidence type="ECO:0000313" key="7">
    <source>
        <dbReference type="EMBL" id="MDY5140780.1"/>
    </source>
</evidence>
<sequence length="559" mass="59389">MEQRDTQDLLRGGKVGLGIELGSTRIKACAVLPSGRQIAQGVFAWENRFKDGHWTYPLDSVWEGIAGAYAMLASECEQKFGVRPQRFVAIGVSAMMHGYLAFDKNDELLVPFRTWRDTTTGEAAGKLTGLFGVTVPLRWSISHYYQALLDKEEHVDRVAFLTTLAGYVHWRLTGEKVLGVGDASGMFPITRSASDHLEAHRSGEGRPGYDPRCLALFKDATGIAVEGLLPRVMVAGEVAGTLTAEGVRLLDPSGALQPGIRFAPPEGDAGTGMVATNAVRPRTGNVSVGTSIFLMAVLEQALTSAHPEIDPVTTPVGDPVAMVHCNNGADELARWVELFAQVARRLNPSEDVSLDAVYEAVLGAALEGETDGGGVLAFNNLAGEPIVKLDEGRPVVTRAPGAVLSLGNFMRAQVYSTFAALALGLRVLDGENAGLDVLCAHGGVFRTKLVMQRLLAAATGTPITVREGAAEGGAWGMALLALFTARGGGNLADFLDEEIFASSTASTIAPARAEVEGFARFLDLYETGLPIVERAVDCLPVWMPASEEDTPINVEGDVS</sequence>
<gene>
    <name evidence="7" type="ORF">R6G74_05560</name>
</gene>
<dbReference type="RefSeq" id="WP_051278245.1">
    <property type="nucleotide sequence ID" value="NZ_JASOHK010000002.1"/>
</dbReference>
<dbReference type="GeneID" id="81700903"/>
<organism evidence="7 8">
    <name type="scientific">Actinotignum timonense</name>
    <dbReference type="NCBI Taxonomy" id="1870995"/>
    <lineage>
        <taxon>Bacteria</taxon>
        <taxon>Bacillati</taxon>
        <taxon>Actinomycetota</taxon>
        <taxon>Actinomycetes</taxon>
        <taxon>Actinomycetales</taxon>
        <taxon>Actinomycetaceae</taxon>
        <taxon>Actinotignum</taxon>
    </lineage>
</organism>
<evidence type="ECO:0000256" key="1">
    <source>
        <dbReference type="ARBA" id="ARBA00009156"/>
    </source>
</evidence>
<dbReference type="InterPro" id="IPR018484">
    <property type="entry name" value="FGGY_N"/>
</dbReference>
<protein>
    <submittedName>
        <fullName evidence="7">FGGY-family carbohydrate kinase</fullName>
    </submittedName>
</protein>
<dbReference type="Proteomes" id="UP001288320">
    <property type="component" value="Unassembled WGS sequence"/>
</dbReference>